<evidence type="ECO:0000256" key="6">
    <source>
        <dbReference type="ARBA" id="ARBA00023136"/>
    </source>
</evidence>
<evidence type="ECO:0000256" key="2">
    <source>
        <dbReference type="ARBA" id="ARBA00022448"/>
    </source>
</evidence>
<dbReference type="CDD" id="cd06261">
    <property type="entry name" value="TM_PBP2"/>
    <property type="match status" value="1"/>
</dbReference>
<feature type="transmembrane region" description="Helical" evidence="7">
    <location>
        <begin position="175"/>
        <end position="197"/>
    </location>
</feature>
<dbReference type="Pfam" id="PF19300">
    <property type="entry name" value="BPD_transp_1_N"/>
    <property type="match status" value="1"/>
</dbReference>
<dbReference type="GO" id="GO:0005886">
    <property type="term" value="C:plasma membrane"/>
    <property type="evidence" value="ECO:0007669"/>
    <property type="project" value="UniProtKB-SubCell"/>
</dbReference>
<dbReference type="PANTHER" id="PTHR30465">
    <property type="entry name" value="INNER MEMBRANE ABC TRANSPORTER"/>
    <property type="match status" value="1"/>
</dbReference>
<dbReference type="EMBL" id="QJVD01000014">
    <property type="protein sequence ID" value="PYI66601.1"/>
    <property type="molecule type" value="Genomic_DNA"/>
</dbReference>
<keyword evidence="2 7" id="KW-0813">Transport</keyword>
<feature type="transmembrane region" description="Helical" evidence="7">
    <location>
        <begin position="99"/>
        <end position="118"/>
    </location>
</feature>
<accession>A0A2V5L531</accession>
<gene>
    <name evidence="9" type="ORF">CVV68_13645</name>
</gene>
<comment type="similarity">
    <text evidence="7">Belongs to the binding-protein-dependent transport system permease family.</text>
</comment>
<feature type="transmembrane region" description="Helical" evidence="7">
    <location>
        <begin position="284"/>
        <end position="308"/>
    </location>
</feature>
<evidence type="ECO:0000256" key="5">
    <source>
        <dbReference type="ARBA" id="ARBA00022989"/>
    </source>
</evidence>
<dbReference type="AlphaFoldDB" id="A0A2V5L531"/>
<dbReference type="Gene3D" id="1.10.3720.10">
    <property type="entry name" value="MetI-like"/>
    <property type="match status" value="1"/>
</dbReference>
<dbReference type="PROSITE" id="PS50928">
    <property type="entry name" value="ABC_TM1"/>
    <property type="match status" value="1"/>
</dbReference>
<evidence type="ECO:0000256" key="4">
    <source>
        <dbReference type="ARBA" id="ARBA00022692"/>
    </source>
</evidence>
<keyword evidence="3" id="KW-1003">Cell membrane</keyword>
<proteinExistence type="inferred from homology"/>
<dbReference type="OrthoDB" id="3543764at2"/>
<evidence type="ECO:0000256" key="3">
    <source>
        <dbReference type="ARBA" id="ARBA00022475"/>
    </source>
</evidence>
<evidence type="ECO:0000256" key="7">
    <source>
        <dbReference type="RuleBase" id="RU363032"/>
    </source>
</evidence>
<name>A0A2V5L531_9MICC</name>
<dbReference type="Pfam" id="PF00528">
    <property type="entry name" value="BPD_transp_1"/>
    <property type="match status" value="1"/>
</dbReference>
<evidence type="ECO:0000259" key="8">
    <source>
        <dbReference type="PROSITE" id="PS50928"/>
    </source>
</evidence>
<dbReference type="Proteomes" id="UP000247832">
    <property type="component" value="Unassembled WGS sequence"/>
</dbReference>
<evidence type="ECO:0000256" key="1">
    <source>
        <dbReference type="ARBA" id="ARBA00004651"/>
    </source>
</evidence>
<dbReference type="GO" id="GO:0055085">
    <property type="term" value="P:transmembrane transport"/>
    <property type="evidence" value="ECO:0007669"/>
    <property type="project" value="InterPro"/>
</dbReference>
<evidence type="ECO:0000313" key="9">
    <source>
        <dbReference type="EMBL" id="PYI66601.1"/>
    </source>
</evidence>
<evidence type="ECO:0000313" key="10">
    <source>
        <dbReference type="Proteomes" id="UP000247832"/>
    </source>
</evidence>
<sequence length="314" mass="34047">MIGYILRRLAQSILVVLVVTIIVFILLHQLPGGAARAILGPRATAAQIADFNVQNGYNQPLFVQYFRQLGDWATGNFGFSIKLNQSVSSLLVQRMPKTIVLGLLSLALTVIVAVPLGIYQAVHRNKPFDYIATGLSFIFYAAPTFFIGLVAIEVFSQNLGWFPPEAPQSDGVGPIFAQFDAMVLPIVTLALLSIAGFSRYMRSSVLDNLDQDYVRTAQAKGASPTRVLYHHILRNAMIPIITLLGLSLPAIFAGALITESIFNFPGMGLLFWQAAQASDYPVELGVVIITAFATVAGNLLADISLAVLDPRVKL</sequence>
<keyword evidence="4 7" id="KW-0812">Transmembrane</keyword>
<dbReference type="SUPFAM" id="SSF161098">
    <property type="entry name" value="MetI-like"/>
    <property type="match status" value="1"/>
</dbReference>
<dbReference type="InterPro" id="IPR000515">
    <property type="entry name" value="MetI-like"/>
</dbReference>
<dbReference type="InterPro" id="IPR035906">
    <property type="entry name" value="MetI-like_sf"/>
</dbReference>
<feature type="transmembrane region" description="Helical" evidence="7">
    <location>
        <begin position="130"/>
        <end position="155"/>
    </location>
</feature>
<feature type="transmembrane region" description="Helical" evidence="7">
    <location>
        <begin position="12"/>
        <end position="30"/>
    </location>
</feature>
<feature type="transmembrane region" description="Helical" evidence="7">
    <location>
        <begin position="236"/>
        <end position="264"/>
    </location>
</feature>
<dbReference type="InterPro" id="IPR045621">
    <property type="entry name" value="BPD_transp_1_N"/>
</dbReference>
<comment type="caution">
    <text evidence="9">The sequence shown here is derived from an EMBL/GenBank/DDBJ whole genome shotgun (WGS) entry which is preliminary data.</text>
</comment>
<feature type="domain" description="ABC transmembrane type-1" evidence="8">
    <location>
        <begin position="95"/>
        <end position="301"/>
    </location>
</feature>
<keyword evidence="6 7" id="KW-0472">Membrane</keyword>
<protein>
    <submittedName>
        <fullName evidence="9">ABC transporter permease</fullName>
    </submittedName>
</protein>
<keyword evidence="5 7" id="KW-1133">Transmembrane helix</keyword>
<dbReference type="RefSeq" id="WP_110501557.1">
    <property type="nucleotide sequence ID" value="NZ_QJVD01000014.1"/>
</dbReference>
<comment type="subcellular location">
    <subcellularLocation>
        <location evidence="1 7">Cell membrane</location>
        <topology evidence="1 7">Multi-pass membrane protein</topology>
    </subcellularLocation>
</comment>
<organism evidence="9 10">
    <name type="scientific">Arthrobacter livingstonensis</name>
    <dbReference type="NCBI Taxonomy" id="670078"/>
    <lineage>
        <taxon>Bacteria</taxon>
        <taxon>Bacillati</taxon>
        <taxon>Actinomycetota</taxon>
        <taxon>Actinomycetes</taxon>
        <taxon>Micrococcales</taxon>
        <taxon>Micrococcaceae</taxon>
        <taxon>Arthrobacter</taxon>
    </lineage>
</organism>
<reference evidence="9 10" key="1">
    <citation type="submission" date="2018-05" db="EMBL/GenBank/DDBJ databases">
        <title>Genetic diversity of glacier-inhabiting Cryobacterium bacteria in China and description of Cryobacterium mengkeensis sp. nov. and Arthrobacter glacialis sp. nov.</title>
        <authorList>
            <person name="Liu Q."/>
            <person name="Xin Y.-H."/>
        </authorList>
    </citation>
    <scope>NUCLEOTIDE SEQUENCE [LARGE SCALE GENOMIC DNA]</scope>
    <source>
        <strain evidence="9 10">LI2</strain>
    </source>
</reference>
<keyword evidence="10" id="KW-1185">Reference proteome</keyword>
<dbReference type="PANTHER" id="PTHR30465:SF0">
    <property type="entry name" value="OLIGOPEPTIDE TRANSPORT SYSTEM PERMEASE PROTEIN APPB"/>
    <property type="match status" value="1"/>
</dbReference>